<evidence type="ECO:0000313" key="4">
    <source>
        <dbReference type="Ensembl" id="ENSCCRP00000067766.2"/>
    </source>
</evidence>
<dbReference type="InterPro" id="IPR013106">
    <property type="entry name" value="Ig_V-set"/>
</dbReference>
<dbReference type="Proteomes" id="UP001108240">
    <property type="component" value="Unplaced"/>
</dbReference>
<dbReference type="PANTHER" id="PTHR21063:SF4">
    <property type="entry name" value="CD48 ANTIGEN-RELATED"/>
    <property type="match status" value="1"/>
</dbReference>
<accession>A0A8C1DS10</accession>
<feature type="domain" description="Immunoglobulin" evidence="3">
    <location>
        <begin position="273"/>
        <end position="380"/>
    </location>
</feature>
<name>A0A8C1DS10_CYPCA</name>
<feature type="signal peptide" evidence="2">
    <location>
        <begin position="1"/>
        <end position="15"/>
    </location>
</feature>
<dbReference type="InterPro" id="IPR013783">
    <property type="entry name" value="Ig-like_fold"/>
</dbReference>
<evidence type="ECO:0000256" key="1">
    <source>
        <dbReference type="SAM" id="Phobius"/>
    </source>
</evidence>
<dbReference type="AlphaFoldDB" id="A0A8C1DS10"/>
<dbReference type="Gene3D" id="2.60.40.10">
    <property type="entry name" value="Immunoglobulins"/>
    <property type="match status" value="5"/>
</dbReference>
<dbReference type="SMART" id="SM00409">
    <property type="entry name" value="IG"/>
    <property type="match status" value="5"/>
</dbReference>
<keyword evidence="1" id="KW-1133">Transmembrane helix</keyword>
<keyword evidence="1" id="KW-0812">Transmembrane</keyword>
<proteinExistence type="predicted"/>
<feature type="domain" description="Immunoglobulin" evidence="3">
    <location>
        <begin position="17"/>
        <end position="121"/>
    </location>
</feature>
<sequence length="611" mass="68172">MLLLLFVLLVDGVSGAETDISVIEGDPVTLNTDLTQILNDHTIVWKFGPEGSLISHITRDNDFTSFFVTDDERFRGRLQVDQITGSLTIRNTRIRLSGQYQLTISRGGTRPAYKIFNVTVQRVISGTDGVKLQSVSVMKGESVTLNPDKSLIHGDDLMLWVFGDKGILLAKLDVETKEVSLYDAEERFRGRLQLDHQTGSLTITNIRTTDSGLYQLQIRGREGLQQFILTVNRGLSAGEIAGIVVVLILAAAAAAAAAAAVIYHRRKIYEVLKQTLSVTETGGKDITLEPNIKINKDDVMKWMFGEGKQQTVIAEIRGETGKIFTYEFAADGRFRGRLMPDKTTGSLTIRNSRTAHSGPYTLQIISRSGASQQRFIVTVNEKVEVKSVKYRDSVTLKPDPEIQRDEQMLWMFGEQDDLIAQVKAGTVETYDDAAGEIFRGRLKLDETTGSLTITDITPEHTGLYKLLTISSRGILIKKFMVSIPLRTVRMTAGESVDLYTYHPKIERDDVIEWRFGAENSLIAEVREGTVEPYDGPDGRFRGRLKLNKTTGDLTILNSADEHAGHYKLKIRSSKGDTYMTYSVIRARGESWNDFSGKRVKDSDVDKALLDK</sequence>
<reference evidence="4" key="2">
    <citation type="submission" date="2025-09" db="UniProtKB">
        <authorList>
            <consortium name="Ensembl"/>
        </authorList>
    </citation>
    <scope>IDENTIFICATION</scope>
</reference>
<dbReference type="InterPro" id="IPR003599">
    <property type="entry name" value="Ig_sub"/>
</dbReference>
<dbReference type="Ensembl" id="ENSCCRT00000073440.2">
    <property type="protein sequence ID" value="ENSCCRP00000067766.2"/>
    <property type="gene ID" value="ENSCCRG00000036532.2"/>
</dbReference>
<reference evidence="4" key="1">
    <citation type="submission" date="2025-08" db="UniProtKB">
        <authorList>
            <consortium name="Ensembl"/>
        </authorList>
    </citation>
    <scope>IDENTIFICATION</scope>
</reference>
<evidence type="ECO:0000313" key="5">
    <source>
        <dbReference type="Proteomes" id="UP001108240"/>
    </source>
</evidence>
<feature type="chain" id="PRO_5039922619" description="Immunoglobulin domain-containing protein" evidence="2">
    <location>
        <begin position="16"/>
        <end position="611"/>
    </location>
</feature>
<keyword evidence="5" id="KW-1185">Reference proteome</keyword>
<evidence type="ECO:0000259" key="3">
    <source>
        <dbReference type="SMART" id="SM00409"/>
    </source>
</evidence>
<dbReference type="PANTHER" id="PTHR21063">
    <property type="entry name" value="LFA-3"/>
    <property type="match status" value="1"/>
</dbReference>
<protein>
    <recommendedName>
        <fullName evidence="3">Immunoglobulin domain-containing protein</fullName>
    </recommendedName>
</protein>
<keyword evidence="1" id="KW-0472">Membrane</keyword>
<feature type="domain" description="Immunoglobulin" evidence="3">
    <location>
        <begin position="383"/>
        <end position="484"/>
    </location>
</feature>
<evidence type="ECO:0000256" key="2">
    <source>
        <dbReference type="SAM" id="SignalP"/>
    </source>
</evidence>
<keyword evidence="2" id="KW-0732">Signal</keyword>
<organism evidence="4 5">
    <name type="scientific">Cyprinus carpio carpio</name>
    <dbReference type="NCBI Taxonomy" id="630221"/>
    <lineage>
        <taxon>Eukaryota</taxon>
        <taxon>Metazoa</taxon>
        <taxon>Chordata</taxon>
        <taxon>Craniata</taxon>
        <taxon>Vertebrata</taxon>
        <taxon>Euteleostomi</taxon>
        <taxon>Actinopterygii</taxon>
        <taxon>Neopterygii</taxon>
        <taxon>Teleostei</taxon>
        <taxon>Ostariophysi</taxon>
        <taxon>Cypriniformes</taxon>
        <taxon>Cyprinidae</taxon>
        <taxon>Cyprininae</taxon>
        <taxon>Cyprinus</taxon>
    </lineage>
</organism>
<dbReference type="Pfam" id="PF07686">
    <property type="entry name" value="V-set"/>
    <property type="match status" value="2"/>
</dbReference>
<dbReference type="InterPro" id="IPR036179">
    <property type="entry name" value="Ig-like_dom_sf"/>
</dbReference>
<dbReference type="OMA" id="DEHAGHY"/>
<feature type="domain" description="Immunoglobulin" evidence="3">
    <location>
        <begin position="485"/>
        <end position="586"/>
    </location>
</feature>
<feature type="transmembrane region" description="Helical" evidence="1">
    <location>
        <begin position="240"/>
        <end position="263"/>
    </location>
</feature>
<dbReference type="GeneTree" id="ENSGT01050000244806"/>
<feature type="domain" description="Immunoglobulin" evidence="3">
    <location>
        <begin position="132"/>
        <end position="232"/>
    </location>
</feature>
<dbReference type="SUPFAM" id="SSF48726">
    <property type="entry name" value="Immunoglobulin"/>
    <property type="match status" value="5"/>
</dbReference>